<dbReference type="InterPro" id="IPR000073">
    <property type="entry name" value="AB_hydrolase_1"/>
</dbReference>
<dbReference type="eggNOG" id="COG2267">
    <property type="taxonomic scope" value="Bacteria"/>
</dbReference>
<dbReference type="EMBL" id="AMZN01000024">
    <property type="protein sequence ID" value="ELR72360.1"/>
    <property type="molecule type" value="Genomic_DNA"/>
</dbReference>
<proteinExistence type="predicted"/>
<dbReference type="PANTHER" id="PTHR42886">
    <property type="entry name" value="RE40534P-RELATED"/>
    <property type="match status" value="1"/>
</dbReference>
<evidence type="ECO:0000313" key="2">
    <source>
        <dbReference type="EMBL" id="ELR72360.1"/>
    </source>
</evidence>
<evidence type="ECO:0000313" key="3">
    <source>
        <dbReference type="Proteomes" id="UP000011135"/>
    </source>
</evidence>
<keyword evidence="3" id="KW-1185">Reference proteome</keyword>
<comment type="caution">
    <text evidence="2">The sequence shown here is derived from an EMBL/GenBank/DDBJ whole genome shotgun (WGS) entry which is preliminary data.</text>
</comment>
<keyword evidence="2" id="KW-0378">Hydrolase</keyword>
<gene>
    <name evidence="2" type="ORF">C900_01642</name>
</gene>
<dbReference type="Pfam" id="PF00561">
    <property type="entry name" value="Abhydrolase_1"/>
    <property type="match status" value="1"/>
</dbReference>
<dbReference type="SUPFAM" id="SSF53474">
    <property type="entry name" value="alpha/beta-Hydrolases"/>
    <property type="match status" value="1"/>
</dbReference>
<reference evidence="2 3" key="1">
    <citation type="submission" date="2012-12" db="EMBL/GenBank/DDBJ databases">
        <title>Genome assembly of Fulvivirga imtechensis AK7.</title>
        <authorList>
            <person name="Nupur N."/>
            <person name="Khatri I."/>
            <person name="Kumar R."/>
            <person name="Subramanian S."/>
            <person name="Pinnaka A."/>
        </authorList>
    </citation>
    <scope>NUCLEOTIDE SEQUENCE [LARGE SCALE GENOMIC DNA]</scope>
    <source>
        <strain evidence="2 3">AK7</strain>
    </source>
</reference>
<dbReference type="InterPro" id="IPR029058">
    <property type="entry name" value="AB_hydrolase_fold"/>
</dbReference>
<sequence>MLAFHGFGQKGSDFRPLTDVLANEYTVYCFDLFYHGRSYWNNKDEAMTKNFWADFINYFIEQHNISTFSLCGFSLGGKFALSTLESFPEKTEKLILLAPDGIKTSMWYSLATYPVAFKGYFKSMIVKPHRFFNLLNTINKTGWLEKGISKFAATQMNTTKKRRRVYFAWVVFKELKFKLHKLGKLINDHGIEVTMYLGTYDKIITEKGMQKLLKHLNDYKLHVIKSGHNQLIENTARHITRNKA</sequence>
<accession>L8JUA8</accession>
<organism evidence="2 3">
    <name type="scientific">Fulvivirga imtechensis AK7</name>
    <dbReference type="NCBI Taxonomy" id="1237149"/>
    <lineage>
        <taxon>Bacteria</taxon>
        <taxon>Pseudomonadati</taxon>
        <taxon>Bacteroidota</taxon>
        <taxon>Cytophagia</taxon>
        <taxon>Cytophagales</taxon>
        <taxon>Fulvivirgaceae</taxon>
        <taxon>Fulvivirga</taxon>
    </lineage>
</organism>
<dbReference type="GO" id="GO:0016787">
    <property type="term" value="F:hydrolase activity"/>
    <property type="evidence" value="ECO:0007669"/>
    <property type="project" value="UniProtKB-KW"/>
</dbReference>
<dbReference type="Proteomes" id="UP000011135">
    <property type="component" value="Unassembled WGS sequence"/>
</dbReference>
<dbReference type="AlphaFoldDB" id="L8JUA8"/>
<dbReference type="STRING" id="1237149.C900_01642"/>
<dbReference type="PANTHER" id="PTHR42886:SF29">
    <property type="entry name" value="PUMMELIG, ISOFORM A"/>
    <property type="match status" value="1"/>
</dbReference>
<evidence type="ECO:0000259" key="1">
    <source>
        <dbReference type="Pfam" id="PF00561"/>
    </source>
</evidence>
<name>L8JUA8_9BACT</name>
<dbReference type="Gene3D" id="3.40.50.1820">
    <property type="entry name" value="alpha/beta hydrolase"/>
    <property type="match status" value="1"/>
</dbReference>
<protein>
    <submittedName>
        <fullName evidence="2">Hydrolase, alpha/beta superfamily</fullName>
    </submittedName>
</protein>
<feature type="domain" description="AB hydrolase-1" evidence="1">
    <location>
        <begin position="2"/>
        <end position="234"/>
    </location>
</feature>